<evidence type="ECO:0000313" key="3">
    <source>
        <dbReference type="Proteomes" id="UP000287651"/>
    </source>
</evidence>
<dbReference type="Proteomes" id="UP000287651">
    <property type="component" value="Unassembled WGS sequence"/>
</dbReference>
<dbReference type="AlphaFoldDB" id="A0A426YCA9"/>
<comment type="caution">
    <text evidence="2">The sequence shown here is derived from an EMBL/GenBank/DDBJ whole genome shotgun (WGS) entry which is preliminary data.</text>
</comment>
<protein>
    <submittedName>
        <fullName evidence="2">Uncharacterized protein</fullName>
    </submittedName>
</protein>
<feature type="compositionally biased region" description="Basic and acidic residues" evidence="1">
    <location>
        <begin position="47"/>
        <end position="66"/>
    </location>
</feature>
<feature type="region of interest" description="Disordered" evidence="1">
    <location>
        <begin position="33"/>
        <end position="81"/>
    </location>
</feature>
<accession>A0A426YCA9</accession>
<sequence length="81" mass="8574">MNLKPDETKKSRTANGDAIHLIETLLGGLSLVGDGAESGAEDDGEAGEIHRNRGNPEHHGFPADRRRGGRVAGAGLGFRMR</sequence>
<proteinExistence type="predicted"/>
<feature type="compositionally biased region" description="Gly residues" evidence="1">
    <location>
        <begin position="70"/>
        <end position="81"/>
    </location>
</feature>
<name>A0A426YCA9_ENSVE</name>
<dbReference type="EMBL" id="AMZH03013372">
    <property type="protein sequence ID" value="RRT49392.1"/>
    <property type="molecule type" value="Genomic_DNA"/>
</dbReference>
<organism evidence="2 3">
    <name type="scientific">Ensete ventricosum</name>
    <name type="common">Abyssinian banana</name>
    <name type="synonym">Musa ensete</name>
    <dbReference type="NCBI Taxonomy" id="4639"/>
    <lineage>
        <taxon>Eukaryota</taxon>
        <taxon>Viridiplantae</taxon>
        <taxon>Streptophyta</taxon>
        <taxon>Embryophyta</taxon>
        <taxon>Tracheophyta</taxon>
        <taxon>Spermatophyta</taxon>
        <taxon>Magnoliopsida</taxon>
        <taxon>Liliopsida</taxon>
        <taxon>Zingiberales</taxon>
        <taxon>Musaceae</taxon>
        <taxon>Ensete</taxon>
    </lineage>
</organism>
<reference evidence="2 3" key="1">
    <citation type="journal article" date="2014" name="Agronomy (Basel)">
        <title>A Draft Genome Sequence for Ensete ventricosum, the Drought-Tolerant Tree Against Hunger.</title>
        <authorList>
            <person name="Harrison J."/>
            <person name="Moore K.A."/>
            <person name="Paszkiewicz K."/>
            <person name="Jones T."/>
            <person name="Grant M."/>
            <person name="Ambacheew D."/>
            <person name="Muzemil S."/>
            <person name="Studholme D.J."/>
        </authorList>
    </citation>
    <scope>NUCLEOTIDE SEQUENCE [LARGE SCALE GENOMIC DNA]</scope>
</reference>
<evidence type="ECO:0000256" key="1">
    <source>
        <dbReference type="SAM" id="MobiDB-lite"/>
    </source>
</evidence>
<gene>
    <name evidence="2" type="ORF">B296_00042264</name>
</gene>
<evidence type="ECO:0000313" key="2">
    <source>
        <dbReference type="EMBL" id="RRT49392.1"/>
    </source>
</evidence>